<feature type="compositionally biased region" description="Polar residues" evidence="1">
    <location>
        <begin position="1"/>
        <end position="35"/>
    </location>
</feature>
<protein>
    <submittedName>
        <fullName evidence="2">Uncharacterized protein</fullName>
    </submittedName>
</protein>
<dbReference type="EMBL" id="GBRH01238238">
    <property type="protein sequence ID" value="JAD59657.1"/>
    <property type="molecule type" value="Transcribed_RNA"/>
</dbReference>
<evidence type="ECO:0000256" key="1">
    <source>
        <dbReference type="SAM" id="MobiDB-lite"/>
    </source>
</evidence>
<proteinExistence type="predicted"/>
<name>A0A0A9BK74_ARUDO</name>
<reference evidence="2" key="2">
    <citation type="journal article" date="2015" name="Data Brief">
        <title>Shoot transcriptome of the giant reed, Arundo donax.</title>
        <authorList>
            <person name="Barrero R.A."/>
            <person name="Guerrero F.D."/>
            <person name="Moolhuijzen P."/>
            <person name="Goolsby J.A."/>
            <person name="Tidwell J."/>
            <person name="Bellgard S.E."/>
            <person name="Bellgard M.I."/>
        </authorList>
    </citation>
    <scope>NUCLEOTIDE SEQUENCE</scope>
    <source>
        <tissue evidence="2">Shoot tissue taken approximately 20 cm above the soil surface</tissue>
    </source>
</reference>
<sequence>MWATASESHASPSSRQSLRSPKQISGTRSVGSNNFPPLRSVSSRVSMLVLVPLLSPP</sequence>
<organism evidence="2">
    <name type="scientific">Arundo donax</name>
    <name type="common">Giant reed</name>
    <name type="synonym">Donax arundinaceus</name>
    <dbReference type="NCBI Taxonomy" id="35708"/>
    <lineage>
        <taxon>Eukaryota</taxon>
        <taxon>Viridiplantae</taxon>
        <taxon>Streptophyta</taxon>
        <taxon>Embryophyta</taxon>
        <taxon>Tracheophyta</taxon>
        <taxon>Spermatophyta</taxon>
        <taxon>Magnoliopsida</taxon>
        <taxon>Liliopsida</taxon>
        <taxon>Poales</taxon>
        <taxon>Poaceae</taxon>
        <taxon>PACMAD clade</taxon>
        <taxon>Arundinoideae</taxon>
        <taxon>Arundineae</taxon>
        <taxon>Arundo</taxon>
    </lineage>
</organism>
<reference evidence="2" key="1">
    <citation type="submission" date="2014-09" db="EMBL/GenBank/DDBJ databases">
        <authorList>
            <person name="Magalhaes I.L.F."/>
            <person name="Oliveira U."/>
            <person name="Santos F.R."/>
            <person name="Vidigal T.H.D.A."/>
            <person name="Brescovit A.D."/>
            <person name="Santos A.J."/>
        </authorList>
    </citation>
    <scope>NUCLEOTIDE SEQUENCE</scope>
    <source>
        <tissue evidence="2">Shoot tissue taken approximately 20 cm above the soil surface</tissue>
    </source>
</reference>
<feature type="region of interest" description="Disordered" evidence="1">
    <location>
        <begin position="1"/>
        <end position="39"/>
    </location>
</feature>
<dbReference type="AlphaFoldDB" id="A0A0A9BK74"/>
<evidence type="ECO:0000313" key="2">
    <source>
        <dbReference type="EMBL" id="JAD59657.1"/>
    </source>
</evidence>
<accession>A0A0A9BK74</accession>